<dbReference type="NCBIfam" id="TIGR01826">
    <property type="entry name" value="CofD_related"/>
    <property type="match status" value="1"/>
</dbReference>
<dbReference type="Pfam" id="PF01933">
    <property type="entry name" value="CofD"/>
    <property type="match status" value="1"/>
</dbReference>
<dbReference type="EMBL" id="DRUZ01000031">
    <property type="protein sequence ID" value="HHS01361.1"/>
    <property type="molecule type" value="Genomic_DNA"/>
</dbReference>
<dbReference type="HAMAP" id="MF_00973">
    <property type="entry name" value="Gluconeogen_factor"/>
    <property type="match status" value="1"/>
</dbReference>
<keyword evidence="1 2" id="KW-0963">Cytoplasm</keyword>
<comment type="caution">
    <text evidence="4">The sequence shown here is derived from an EMBL/GenBank/DDBJ whole genome shotgun (WGS) entry which is preliminary data.</text>
</comment>
<reference evidence="4" key="1">
    <citation type="journal article" date="2020" name="mSystems">
        <title>Genome- and Community-Level Interaction Insights into Carbon Utilization and Element Cycling Functions of Hydrothermarchaeota in Hydrothermal Sediment.</title>
        <authorList>
            <person name="Zhou Z."/>
            <person name="Liu Y."/>
            <person name="Xu W."/>
            <person name="Pan J."/>
            <person name="Luo Z.H."/>
            <person name="Li M."/>
        </authorList>
    </citation>
    <scope>NUCLEOTIDE SEQUENCE [LARGE SCALE GENOMIC DNA]</scope>
    <source>
        <strain evidence="4">SpSt-102</strain>
    </source>
</reference>
<keyword evidence="3" id="KW-1133">Transmembrane helix</keyword>
<feature type="transmembrane region" description="Helical" evidence="3">
    <location>
        <begin position="49"/>
        <end position="68"/>
    </location>
</feature>
<dbReference type="GO" id="GO:0008360">
    <property type="term" value="P:regulation of cell shape"/>
    <property type="evidence" value="ECO:0007669"/>
    <property type="project" value="UniProtKB-UniRule"/>
</dbReference>
<evidence type="ECO:0000256" key="2">
    <source>
        <dbReference type="HAMAP-Rule" id="MF_00973"/>
    </source>
</evidence>
<comment type="similarity">
    <text evidence="2">Belongs to the gluconeogenesis factor family.</text>
</comment>
<organism evidence="4">
    <name type="scientific">Caldicellulosiruptor owensensis</name>
    <dbReference type="NCBI Taxonomy" id="55205"/>
    <lineage>
        <taxon>Bacteria</taxon>
        <taxon>Bacillati</taxon>
        <taxon>Bacillota</taxon>
        <taxon>Bacillota incertae sedis</taxon>
        <taxon>Caldicellulosiruptorales</taxon>
        <taxon>Caldicellulosiruptoraceae</taxon>
        <taxon>Caldicellulosiruptor</taxon>
    </lineage>
</organism>
<name>A0A7C5Z6F6_9FIRM</name>
<keyword evidence="3" id="KW-0812">Transmembrane</keyword>
<sequence>MPMIFDFLKPGIYIKRWIILMLISIILISASLAKSIDIFNVSVELRTSLRIGLFVLGIGVFLISLMDLTKGFIRLLNKSLPYRISQKTIFDAIYSKGFLEKGPRIVAIGGGTGLSTMLRGIKNLTANITAVVTVADDGGGSGKLREDLGMLPPGDIRNCILALANTEEIMQKLLNYRFKEGSLKGQSFGNLFLAAMTGIAGSFEKAVKLMSEVLAVRGKVLPVTLDNINLCAELEDGRVIVGESKIPEEAKNSKTPIKRVFITPSDAKPYAEVLDEIEKADVIIIGPGSLYTSIMPNLVFKEVVERIKKSRAKKIYIANIMTQPGETDGYQLCDHIEAIERHCGGRIFDIVIVNNQPIPQDVLEKYKEDGAQPVFADRKTIEKGYKVVEEGLLSVRDGFIRHNSAKLARVVSNIVFGKDVFYEYRLGYLKLKNFGKPFKS</sequence>
<dbReference type="InterPro" id="IPR010119">
    <property type="entry name" value="Gluconeogen_factor"/>
</dbReference>
<evidence type="ECO:0000313" key="4">
    <source>
        <dbReference type="EMBL" id="HHS01361.1"/>
    </source>
</evidence>
<dbReference type="Gene3D" id="3.40.50.10680">
    <property type="entry name" value="CofD-like domains"/>
    <property type="match status" value="1"/>
</dbReference>
<gene>
    <name evidence="4" type="ORF">ENL71_02330</name>
</gene>
<dbReference type="GO" id="GO:0005737">
    <property type="term" value="C:cytoplasm"/>
    <property type="evidence" value="ECO:0007669"/>
    <property type="project" value="UniProtKB-SubCell"/>
</dbReference>
<dbReference type="AlphaFoldDB" id="A0A7C5Z6F6"/>
<dbReference type="CDD" id="cd07187">
    <property type="entry name" value="YvcK_like"/>
    <property type="match status" value="1"/>
</dbReference>
<dbReference type="SUPFAM" id="SSF142338">
    <property type="entry name" value="CofD-like"/>
    <property type="match status" value="1"/>
</dbReference>
<dbReference type="InterPro" id="IPR002882">
    <property type="entry name" value="CofD"/>
</dbReference>
<comment type="function">
    <text evidence="2">Required for morphogenesis under gluconeogenic growth conditions.</text>
</comment>
<protein>
    <recommendedName>
        <fullName evidence="2">Putative gluconeogenesis factor</fullName>
    </recommendedName>
</protein>
<comment type="subcellular location">
    <subcellularLocation>
        <location evidence="2">Cytoplasm</location>
    </subcellularLocation>
</comment>
<dbReference type="GO" id="GO:0043743">
    <property type="term" value="F:LPPG:FO 2-phospho-L-lactate transferase activity"/>
    <property type="evidence" value="ECO:0007669"/>
    <property type="project" value="InterPro"/>
</dbReference>
<accession>A0A7C5Z6F6</accession>
<dbReference type="PANTHER" id="PTHR30135:SF3">
    <property type="entry name" value="GLUCONEOGENESIS FACTOR-RELATED"/>
    <property type="match status" value="1"/>
</dbReference>
<evidence type="ECO:0000256" key="3">
    <source>
        <dbReference type="SAM" id="Phobius"/>
    </source>
</evidence>
<dbReference type="InterPro" id="IPR038136">
    <property type="entry name" value="CofD-like_dom_sf"/>
</dbReference>
<proteinExistence type="inferred from homology"/>
<keyword evidence="3" id="KW-0472">Membrane</keyword>
<dbReference type="PANTHER" id="PTHR30135">
    <property type="entry name" value="UNCHARACTERIZED PROTEIN YVCK-RELATED"/>
    <property type="match status" value="1"/>
</dbReference>
<evidence type="ECO:0000256" key="1">
    <source>
        <dbReference type="ARBA" id="ARBA00022490"/>
    </source>
</evidence>